<evidence type="ECO:0000313" key="2">
    <source>
        <dbReference type="EMBL" id="PRQ36420.1"/>
    </source>
</evidence>
<dbReference type="AlphaFoldDB" id="A0A2P6QQF5"/>
<protein>
    <submittedName>
        <fullName evidence="2">Uncharacterized protein</fullName>
    </submittedName>
</protein>
<gene>
    <name evidence="2" type="ORF">RchiOBHm_Chr4g0391371</name>
</gene>
<accession>A0A2P6QQF5</accession>
<feature type="transmembrane region" description="Helical" evidence="1">
    <location>
        <begin position="51"/>
        <end position="70"/>
    </location>
</feature>
<proteinExistence type="predicted"/>
<feature type="transmembrane region" description="Helical" evidence="1">
    <location>
        <begin position="17"/>
        <end position="39"/>
    </location>
</feature>
<dbReference type="Proteomes" id="UP000238479">
    <property type="component" value="Chromosome 4"/>
</dbReference>
<keyword evidence="1" id="KW-0812">Transmembrane</keyword>
<keyword evidence="3" id="KW-1185">Reference proteome</keyword>
<sequence length="98" mass="11529">MVSFFVFWVRVGESISALKHSCSCFFFSAYNWYLAWYLSTPKAFSKCFQKWSDSLCIFWCLNLYLFLFVFSGNFKWLGLTLSVSLLSSLFSLMSDEVR</sequence>
<evidence type="ECO:0000313" key="3">
    <source>
        <dbReference type="Proteomes" id="UP000238479"/>
    </source>
</evidence>
<keyword evidence="1" id="KW-0472">Membrane</keyword>
<dbReference type="Gramene" id="PRQ36420">
    <property type="protein sequence ID" value="PRQ36420"/>
    <property type="gene ID" value="RchiOBHm_Chr4g0391371"/>
</dbReference>
<dbReference type="EMBL" id="PDCK01000042">
    <property type="protein sequence ID" value="PRQ36420.1"/>
    <property type="molecule type" value="Genomic_DNA"/>
</dbReference>
<evidence type="ECO:0000256" key="1">
    <source>
        <dbReference type="SAM" id="Phobius"/>
    </source>
</evidence>
<comment type="caution">
    <text evidence="2">The sequence shown here is derived from an EMBL/GenBank/DDBJ whole genome shotgun (WGS) entry which is preliminary data.</text>
</comment>
<name>A0A2P6QQF5_ROSCH</name>
<keyword evidence="1" id="KW-1133">Transmembrane helix</keyword>
<reference evidence="2 3" key="1">
    <citation type="journal article" date="2018" name="Nat. Genet.">
        <title>The Rosa genome provides new insights in the design of modern roses.</title>
        <authorList>
            <person name="Bendahmane M."/>
        </authorList>
    </citation>
    <scope>NUCLEOTIDE SEQUENCE [LARGE SCALE GENOMIC DNA]</scope>
    <source>
        <strain evidence="3">cv. Old Blush</strain>
    </source>
</reference>
<organism evidence="2 3">
    <name type="scientific">Rosa chinensis</name>
    <name type="common">China rose</name>
    <dbReference type="NCBI Taxonomy" id="74649"/>
    <lineage>
        <taxon>Eukaryota</taxon>
        <taxon>Viridiplantae</taxon>
        <taxon>Streptophyta</taxon>
        <taxon>Embryophyta</taxon>
        <taxon>Tracheophyta</taxon>
        <taxon>Spermatophyta</taxon>
        <taxon>Magnoliopsida</taxon>
        <taxon>eudicotyledons</taxon>
        <taxon>Gunneridae</taxon>
        <taxon>Pentapetalae</taxon>
        <taxon>rosids</taxon>
        <taxon>fabids</taxon>
        <taxon>Rosales</taxon>
        <taxon>Rosaceae</taxon>
        <taxon>Rosoideae</taxon>
        <taxon>Rosoideae incertae sedis</taxon>
        <taxon>Rosa</taxon>
    </lineage>
</organism>